<proteinExistence type="predicted"/>
<protein>
    <submittedName>
        <fullName evidence="1">Uncharacterized protein</fullName>
    </submittedName>
</protein>
<dbReference type="EMBL" id="CM037158">
    <property type="protein sequence ID" value="KAH7852962.1"/>
    <property type="molecule type" value="Genomic_DNA"/>
</dbReference>
<dbReference type="Proteomes" id="UP000828048">
    <property type="component" value="Chromosome 8"/>
</dbReference>
<keyword evidence="2" id="KW-1185">Reference proteome</keyword>
<organism evidence="1 2">
    <name type="scientific">Vaccinium darrowii</name>
    <dbReference type="NCBI Taxonomy" id="229202"/>
    <lineage>
        <taxon>Eukaryota</taxon>
        <taxon>Viridiplantae</taxon>
        <taxon>Streptophyta</taxon>
        <taxon>Embryophyta</taxon>
        <taxon>Tracheophyta</taxon>
        <taxon>Spermatophyta</taxon>
        <taxon>Magnoliopsida</taxon>
        <taxon>eudicotyledons</taxon>
        <taxon>Gunneridae</taxon>
        <taxon>Pentapetalae</taxon>
        <taxon>asterids</taxon>
        <taxon>Ericales</taxon>
        <taxon>Ericaceae</taxon>
        <taxon>Vaccinioideae</taxon>
        <taxon>Vaccinieae</taxon>
        <taxon>Vaccinium</taxon>
    </lineage>
</organism>
<name>A0ACB7YHW8_9ERIC</name>
<sequence>MSESSPSPTHPTRRTKTILSFNTFLLSLLAPVLAAAILFQLDSFDPAPLPTHEFSGQPISIPKRNPRLLQATSPCKLHVAADRGLQSLIQLPRRGVMCHLGPGAT</sequence>
<evidence type="ECO:0000313" key="2">
    <source>
        <dbReference type="Proteomes" id="UP000828048"/>
    </source>
</evidence>
<evidence type="ECO:0000313" key="1">
    <source>
        <dbReference type="EMBL" id="KAH7852962.1"/>
    </source>
</evidence>
<reference evidence="1 2" key="1">
    <citation type="journal article" date="2021" name="Hortic Res">
        <title>High-quality reference genome and annotation aids understanding of berry development for evergreen blueberry (Vaccinium darrowii).</title>
        <authorList>
            <person name="Yu J."/>
            <person name="Hulse-Kemp A.M."/>
            <person name="Babiker E."/>
            <person name="Staton M."/>
        </authorList>
    </citation>
    <scope>NUCLEOTIDE SEQUENCE [LARGE SCALE GENOMIC DNA]</scope>
    <source>
        <strain evidence="2">cv. NJ 8807/NJ 8810</strain>
        <tissue evidence="1">Young leaf</tissue>
    </source>
</reference>
<gene>
    <name evidence="1" type="ORF">Vadar_031516</name>
</gene>
<accession>A0ACB7YHW8</accession>
<comment type="caution">
    <text evidence="1">The sequence shown here is derived from an EMBL/GenBank/DDBJ whole genome shotgun (WGS) entry which is preliminary data.</text>
</comment>